<gene>
    <name evidence="2" type="ORF">GPA26_02740</name>
</gene>
<evidence type="ECO:0000313" key="3">
    <source>
        <dbReference type="Proteomes" id="UP000652074"/>
    </source>
</evidence>
<dbReference type="Proteomes" id="UP000652074">
    <property type="component" value="Unassembled WGS sequence"/>
</dbReference>
<evidence type="ECO:0000313" key="2">
    <source>
        <dbReference type="EMBL" id="NMF87391.1"/>
    </source>
</evidence>
<sequence length="514" mass="55952">MVPMRTRMLRPELKPVATAIGVGLALAAISLPGVANAQSVEVRPYVSATVTYSDNVGADAQGGDGDLSLEVAPGVSVLRNSGRFRGNLNAMVRNIAYMSETDRNDSFLALNGHGQFEAVEKTLFIDMDASMSRNNRSAFFGRAAGDPQDISSDNETRMYGIGPRLNFRLGPETSGTASYMTRWMSGGGGLGNRRESDLNAQISNPVQFGRVGWGLSYSRSENDTGQAGTAESSSEETMRGTLYVTVTPQFRLRGIVGHERNDYDTASGDSNSIVGGGFDWNPTERTTISGTTEKRFFGRGYDFQFNHRHALSNWNLSYSRDSSSSLELLGVDVFRDPEFRLLYDALERVIPDPFLREAVVRRLLGYPAIGPRDMFLSNARFVTRNLTGSVSLIGVRNVLTFSLQQSERSRLGAEVAGNPQDDFARFDNVKTRSATVALSHRLAPQTSLSASLTRSRSTGSGTDGSETERTAFSLALSKQLGPNTSGGLTYRYQRSEGLSDFIENVITATISVSF</sequence>
<organism evidence="2 3">
    <name type="scientific">Aromatoleum petrolei</name>
    <dbReference type="NCBI Taxonomy" id="76116"/>
    <lineage>
        <taxon>Bacteria</taxon>
        <taxon>Pseudomonadati</taxon>
        <taxon>Pseudomonadota</taxon>
        <taxon>Betaproteobacteria</taxon>
        <taxon>Rhodocyclales</taxon>
        <taxon>Rhodocyclaceae</taxon>
        <taxon>Aromatoleum</taxon>
    </lineage>
</organism>
<feature type="region of interest" description="Disordered" evidence="1">
    <location>
        <begin position="447"/>
        <end position="468"/>
    </location>
</feature>
<feature type="compositionally biased region" description="Low complexity" evidence="1">
    <location>
        <begin position="447"/>
        <end position="464"/>
    </location>
</feature>
<dbReference type="EMBL" id="WTVR01000004">
    <property type="protein sequence ID" value="NMF87391.1"/>
    <property type="molecule type" value="Genomic_DNA"/>
</dbReference>
<dbReference type="InterPro" id="IPR017467">
    <property type="entry name" value="CHP03016_PEP-CTERM"/>
</dbReference>
<dbReference type="NCBIfam" id="TIGR03016">
    <property type="entry name" value="pepcterm_hypo_1"/>
    <property type="match status" value="1"/>
</dbReference>
<proteinExistence type="predicted"/>
<keyword evidence="3" id="KW-1185">Reference proteome</keyword>
<dbReference type="RefSeq" id="WP_169204834.1">
    <property type="nucleotide sequence ID" value="NZ_CP059560.1"/>
</dbReference>
<protein>
    <submittedName>
        <fullName evidence="2">TIGR03016 family PEP-CTERM system-associated outer membrane protein</fullName>
    </submittedName>
</protein>
<dbReference type="SUPFAM" id="SSF56935">
    <property type="entry name" value="Porins"/>
    <property type="match status" value="2"/>
</dbReference>
<evidence type="ECO:0000256" key="1">
    <source>
        <dbReference type="SAM" id="MobiDB-lite"/>
    </source>
</evidence>
<accession>A0ABX1ML26</accession>
<name>A0ABX1ML26_9RHOO</name>
<comment type="caution">
    <text evidence="2">The sequence shown here is derived from an EMBL/GenBank/DDBJ whole genome shotgun (WGS) entry which is preliminary data.</text>
</comment>
<reference evidence="2 3" key="1">
    <citation type="submission" date="2019-12" db="EMBL/GenBank/DDBJ databases">
        <title>Comparative genomics gives insights into the taxonomy of the Azoarcus-Aromatoleum group and reveals separate origins of nif in the plant-associated Azoarcus and non-plant-associated Aromatoleum sub-groups.</title>
        <authorList>
            <person name="Lafos M."/>
            <person name="Maluk M."/>
            <person name="Batista M."/>
            <person name="Junghare M."/>
            <person name="Carmona M."/>
            <person name="Faoro H."/>
            <person name="Cruz L.M."/>
            <person name="Battistoni F."/>
            <person name="De Souza E."/>
            <person name="Pedrosa F."/>
            <person name="Chen W.-M."/>
            <person name="Poole P.S."/>
            <person name="Dixon R.A."/>
            <person name="James E.K."/>
        </authorList>
    </citation>
    <scope>NUCLEOTIDE SEQUENCE [LARGE SCALE GENOMIC DNA]</scope>
    <source>
        <strain evidence="2 3">ToN1</strain>
    </source>
</reference>